<gene>
    <name evidence="2" type="ORF">GCM10009827_093280</name>
</gene>
<dbReference type="Proteomes" id="UP001501470">
    <property type="component" value="Unassembled WGS sequence"/>
</dbReference>
<feature type="domain" description="Aminoglycoside phosphotransferase" evidence="1">
    <location>
        <begin position="22"/>
        <end position="237"/>
    </location>
</feature>
<organism evidence="2 3">
    <name type="scientific">Dactylosporangium maewongense</name>
    <dbReference type="NCBI Taxonomy" id="634393"/>
    <lineage>
        <taxon>Bacteria</taxon>
        <taxon>Bacillati</taxon>
        <taxon>Actinomycetota</taxon>
        <taxon>Actinomycetes</taxon>
        <taxon>Micromonosporales</taxon>
        <taxon>Micromonosporaceae</taxon>
        <taxon>Dactylosporangium</taxon>
    </lineage>
</organism>
<name>A0ABN2CHD5_9ACTN</name>
<dbReference type="SUPFAM" id="SSF56112">
    <property type="entry name" value="Protein kinase-like (PK-like)"/>
    <property type="match status" value="1"/>
</dbReference>
<dbReference type="Pfam" id="PF01636">
    <property type="entry name" value="APH"/>
    <property type="match status" value="1"/>
</dbReference>
<dbReference type="InterPro" id="IPR002575">
    <property type="entry name" value="Aminoglycoside_PTrfase"/>
</dbReference>
<evidence type="ECO:0000259" key="1">
    <source>
        <dbReference type="Pfam" id="PF01636"/>
    </source>
</evidence>
<protein>
    <recommendedName>
        <fullName evidence="1">Aminoglycoside phosphotransferase domain-containing protein</fullName>
    </recommendedName>
</protein>
<dbReference type="CDD" id="cd05154">
    <property type="entry name" value="ACAD10_11_N-like"/>
    <property type="match status" value="1"/>
</dbReference>
<dbReference type="EMBL" id="BAAAQD010000026">
    <property type="protein sequence ID" value="GAA1557692.1"/>
    <property type="molecule type" value="Genomic_DNA"/>
</dbReference>
<dbReference type="InterPro" id="IPR051678">
    <property type="entry name" value="AGP_Transferase"/>
</dbReference>
<sequence length="312" mass="33567">MPPSTGFSAENLVVDATWTGPGGPARRRLVVRVAPTTYQLHPRPRFWQQYHVQRLLGERTDVPVAPALGFEPDPEVLGAPFCVLGHVAGVVPADLPSYHREGWLHDAPAPMRAAVWRHAVDVLARIHRVNLPPLDLGPSEPAAQVEELAADLDFYGCATDPHIRAGIGALRATVPAQAGPPVLLWGDARLGNIVFDGASVAAVLDWETAGLGAPEADLAWFLHLDRHLSEGIGADRLPGLPDRAATVAHWARRAGRVPHALDFHRVLAAVRFAAVTARVTALLTGHRLVPADFPLHRNATRLLATTLKEVGT</sequence>
<evidence type="ECO:0000313" key="2">
    <source>
        <dbReference type="EMBL" id="GAA1557692.1"/>
    </source>
</evidence>
<keyword evidence="3" id="KW-1185">Reference proteome</keyword>
<dbReference type="InterPro" id="IPR011009">
    <property type="entry name" value="Kinase-like_dom_sf"/>
</dbReference>
<dbReference type="PANTHER" id="PTHR21310">
    <property type="entry name" value="AMINOGLYCOSIDE PHOSPHOTRANSFERASE-RELATED-RELATED"/>
    <property type="match status" value="1"/>
</dbReference>
<comment type="caution">
    <text evidence="2">The sequence shown here is derived from an EMBL/GenBank/DDBJ whole genome shotgun (WGS) entry which is preliminary data.</text>
</comment>
<dbReference type="InterPro" id="IPR041726">
    <property type="entry name" value="ACAD10_11_N"/>
</dbReference>
<accession>A0ABN2CHD5</accession>
<evidence type="ECO:0000313" key="3">
    <source>
        <dbReference type="Proteomes" id="UP001501470"/>
    </source>
</evidence>
<dbReference type="Gene3D" id="3.30.200.20">
    <property type="entry name" value="Phosphorylase Kinase, domain 1"/>
    <property type="match status" value="1"/>
</dbReference>
<dbReference type="Gene3D" id="3.90.1200.10">
    <property type="match status" value="1"/>
</dbReference>
<dbReference type="PANTHER" id="PTHR21310:SF40">
    <property type="entry name" value="AMINOGLYCOSIDE PHOSPHOTRANSFERASE DOMAIN-CONTAINING PROTEIN-RELATED"/>
    <property type="match status" value="1"/>
</dbReference>
<proteinExistence type="predicted"/>
<reference evidence="2 3" key="1">
    <citation type="journal article" date="2019" name="Int. J. Syst. Evol. Microbiol.">
        <title>The Global Catalogue of Microorganisms (GCM) 10K type strain sequencing project: providing services to taxonomists for standard genome sequencing and annotation.</title>
        <authorList>
            <consortium name="The Broad Institute Genomics Platform"/>
            <consortium name="The Broad Institute Genome Sequencing Center for Infectious Disease"/>
            <person name="Wu L."/>
            <person name="Ma J."/>
        </authorList>
    </citation>
    <scope>NUCLEOTIDE SEQUENCE [LARGE SCALE GENOMIC DNA]</scope>
    <source>
        <strain evidence="2 3">JCM 15933</strain>
    </source>
</reference>